<keyword evidence="4 10" id="KW-0812">Transmembrane</keyword>
<keyword evidence="3" id="KW-0808">Transferase</keyword>
<feature type="binding site" evidence="8">
    <location>
        <position position="134"/>
    </location>
    <ligand>
        <name>UDP-alpha-D-glucose</name>
        <dbReference type="ChEBI" id="CHEBI:58885"/>
    </ligand>
</feature>
<name>A0A3L6QPM7_PANMI</name>
<dbReference type="Proteomes" id="UP000275267">
    <property type="component" value="Unassembled WGS sequence"/>
</dbReference>
<evidence type="ECO:0000256" key="2">
    <source>
        <dbReference type="ARBA" id="ARBA00022676"/>
    </source>
</evidence>
<keyword evidence="6 10" id="KW-0472">Membrane</keyword>
<protein>
    <submittedName>
        <fullName evidence="11">Cellulose synthase-like protein E6</fullName>
    </submittedName>
</protein>
<comment type="caution">
    <text evidence="11">The sequence shown here is derived from an EMBL/GenBank/DDBJ whole genome shotgun (WGS) entry which is preliminary data.</text>
</comment>
<dbReference type="FunFam" id="3.90.550.10:FF:000173">
    <property type="entry name" value="Cellulose synthase-like protein E1"/>
    <property type="match status" value="1"/>
</dbReference>
<accession>A0A3L6QPM7</accession>
<comment type="subcellular location">
    <subcellularLocation>
        <location evidence="1">Endomembrane system</location>
        <topology evidence="1">Multi-pass membrane protein</topology>
    </subcellularLocation>
</comment>
<evidence type="ECO:0000256" key="7">
    <source>
        <dbReference type="ARBA" id="ARBA00023316"/>
    </source>
</evidence>
<evidence type="ECO:0000256" key="8">
    <source>
        <dbReference type="PIRSR" id="PIRSR605150-2"/>
    </source>
</evidence>
<dbReference type="GO" id="GO:0030244">
    <property type="term" value="P:cellulose biosynthetic process"/>
    <property type="evidence" value="ECO:0007669"/>
    <property type="project" value="InterPro"/>
</dbReference>
<dbReference type="AlphaFoldDB" id="A0A3L6QPM7"/>
<dbReference type="InterPro" id="IPR005150">
    <property type="entry name" value="Cellulose_synth"/>
</dbReference>
<dbReference type="GO" id="GO:0071555">
    <property type="term" value="P:cell wall organization"/>
    <property type="evidence" value="ECO:0007669"/>
    <property type="project" value="UniProtKB-KW"/>
</dbReference>
<gene>
    <name evidence="11" type="ORF">C2845_PM04G19140</name>
</gene>
<dbReference type="GO" id="GO:0016020">
    <property type="term" value="C:membrane"/>
    <property type="evidence" value="ECO:0007669"/>
    <property type="project" value="InterPro"/>
</dbReference>
<feature type="transmembrane region" description="Helical" evidence="10">
    <location>
        <begin position="46"/>
        <end position="64"/>
    </location>
</feature>
<evidence type="ECO:0000256" key="10">
    <source>
        <dbReference type="SAM" id="Phobius"/>
    </source>
</evidence>
<evidence type="ECO:0000313" key="12">
    <source>
        <dbReference type="Proteomes" id="UP000275267"/>
    </source>
</evidence>
<dbReference type="GO" id="GO:0071669">
    <property type="term" value="P:plant-type cell wall organization or biogenesis"/>
    <property type="evidence" value="ECO:0007669"/>
    <property type="project" value="UniProtKB-ARBA"/>
</dbReference>
<dbReference type="Pfam" id="PF03552">
    <property type="entry name" value="Cellulose_synt"/>
    <property type="match status" value="3"/>
</dbReference>
<feature type="transmembrane region" description="Helical" evidence="10">
    <location>
        <begin position="587"/>
        <end position="606"/>
    </location>
</feature>
<feature type="binding site" evidence="8">
    <location>
        <position position="105"/>
    </location>
    <ligand>
        <name>UDP-alpha-D-glucose</name>
        <dbReference type="ChEBI" id="CHEBI:58885"/>
    </ligand>
</feature>
<dbReference type="GO" id="GO:0016760">
    <property type="term" value="F:cellulose synthase (UDP-forming) activity"/>
    <property type="evidence" value="ECO:0007669"/>
    <property type="project" value="InterPro"/>
</dbReference>
<feature type="binding site" evidence="9">
    <location>
        <position position="275"/>
    </location>
    <ligand>
        <name>Mn(2+)</name>
        <dbReference type="ChEBI" id="CHEBI:29035"/>
    </ligand>
</feature>
<evidence type="ECO:0000256" key="4">
    <source>
        <dbReference type="ARBA" id="ARBA00022692"/>
    </source>
</evidence>
<keyword evidence="2" id="KW-0328">Glycosyltransferase</keyword>
<reference evidence="12" key="1">
    <citation type="journal article" date="2019" name="Nat. Commun.">
        <title>The genome of broomcorn millet.</title>
        <authorList>
            <person name="Zou C."/>
            <person name="Miki D."/>
            <person name="Li D."/>
            <person name="Tang Q."/>
            <person name="Xiao L."/>
            <person name="Rajput S."/>
            <person name="Deng P."/>
            <person name="Jia W."/>
            <person name="Huang R."/>
            <person name="Zhang M."/>
            <person name="Sun Y."/>
            <person name="Hu J."/>
            <person name="Fu X."/>
            <person name="Schnable P.S."/>
            <person name="Li F."/>
            <person name="Zhang H."/>
            <person name="Feng B."/>
            <person name="Zhu X."/>
            <person name="Liu R."/>
            <person name="Schnable J.C."/>
            <person name="Zhu J.-K."/>
            <person name="Zhang H."/>
        </authorList>
    </citation>
    <scope>NUCLEOTIDE SEQUENCE [LARGE SCALE GENOMIC DNA]</scope>
</reference>
<feature type="transmembrane region" description="Helical" evidence="10">
    <location>
        <begin position="618"/>
        <end position="636"/>
    </location>
</feature>
<keyword evidence="5 10" id="KW-1133">Transmembrane helix</keyword>
<dbReference type="GO" id="GO:0012505">
    <property type="term" value="C:endomembrane system"/>
    <property type="evidence" value="ECO:0007669"/>
    <property type="project" value="UniProtKB-SubCell"/>
</dbReference>
<proteinExistence type="predicted"/>
<evidence type="ECO:0000256" key="9">
    <source>
        <dbReference type="PIRSR" id="PIRSR605150-3"/>
    </source>
</evidence>
<keyword evidence="12" id="KW-1185">Reference proteome</keyword>
<keyword evidence="7" id="KW-0961">Cell wall biogenesis/degradation</keyword>
<dbReference type="InterPro" id="IPR029044">
    <property type="entry name" value="Nucleotide-diphossugar_trans"/>
</dbReference>
<dbReference type="EMBL" id="PQIB02000011">
    <property type="protein sequence ID" value="RLM85790.1"/>
    <property type="molecule type" value="Genomic_DNA"/>
</dbReference>
<dbReference type="PANTHER" id="PTHR13301">
    <property type="entry name" value="X-BOX TRANSCRIPTION FACTOR-RELATED"/>
    <property type="match status" value="1"/>
</dbReference>
<organism evidence="11 12">
    <name type="scientific">Panicum miliaceum</name>
    <name type="common">Proso millet</name>
    <name type="synonym">Broomcorn millet</name>
    <dbReference type="NCBI Taxonomy" id="4540"/>
    <lineage>
        <taxon>Eukaryota</taxon>
        <taxon>Viridiplantae</taxon>
        <taxon>Streptophyta</taxon>
        <taxon>Embryophyta</taxon>
        <taxon>Tracheophyta</taxon>
        <taxon>Spermatophyta</taxon>
        <taxon>Magnoliopsida</taxon>
        <taxon>Liliopsida</taxon>
        <taxon>Poales</taxon>
        <taxon>Poaceae</taxon>
        <taxon>PACMAD clade</taxon>
        <taxon>Panicoideae</taxon>
        <taxon>Panicodae</taxon>
        <taxon>Paniceae</taxon>
        <taxon>Panicinae</taxon>
        <taxon>Panicum</taxon>
        <taxon>Panicum sect. Panicum</taxon>
    </lineage>
</organism>
<evidence type="ECO:0000256" key="3">
    <source>
        <dbReference type="ARBA" id="ARBA00022679"/>
    </source>
</evidence>
<sequence>MERLFATEKLGGRSLYRFQAVTVFAGICLVLCYRATHVPKAGAGRAAWLGMLAAELWFGFYWVITQSVRWCPIRRRTFKDRLAARYGERLPCVDIFVCTADPQSEPPSLVMATVLSLMAYNYPPGKLNVYLSDDGGSILTFYALWETSAFAKHWLPFCKRYNIEPRSPAAYFAESDNPRNSRSLEEWSIVKGLYEEMTERIDSTVRSASVPEEIRANHKGFSEWNAGITSKDHQPIVQVLMDGKDRDEVDNEGDALPTLVYVAREKRPQYHHNFKAGAMNALIRVSSAISNSPIILNVDCDMYSNNSDAIRDALCFFLDEEMGHKIAFVQHPQNYTNIAKNNMYGNSFNVLNLVELRGFDGVGGPLYIGTGCFHRREILCGRRFTNDYKEVWDRGMKEKRELSIYQTEEKAKSLTTCTYEHNTQWGNEIGVKYGFPVEDVITGLAIHCRGWKSVCNNPPRAAFMGVGPTTLAQTILQHKRWSEEAPPLFPEVMSPWIMPFIYVAIAKNVYSAYEALFYGETLRGWWNGQRMWMVRRTTSYLYGTIDTVTKLLGLSEMGFAVSTKVSDEDESKRYEQGVMEFGASPEYVIIATVALLNLACLVGGLCKILTSGEASSGFFLQVVLCGLPVIINVPVYEAMFIRKDGGSMPFSVTLVSIGFVMLTLSVPLF</sequence>
<feature type="transmembrane region" description="Helical" evidence="10">
    <location>
        <begin position="15"/>
        <end position="34"/>
    </location>
</feature>
<evidence type="ECO:0000256" key="6">
    <source>
        <dbReference type="ARBA" id="ARBA00023136"/>
    </source>
</evidence>
<evidence type="ECO:0000256" key="5">
    <source>
        <dbReference type="ARBA" id="ARBA00022989"/>
    </source>
</evidence>
<evidence type="ECO:0000256" key="1">
    <source>
        <dbReference type="ARBA" id="ARBA00004127"/>
    </source>
</evidence>
<dbReference type="Gene3D" id="3.90.550.10">
    <property type="entry name" value="Spore Coat Polysaccharide Biosynthesis Protein SpsA, Chain A"/>
    <property type="match status" value="2"/>
</dbReference>
<dbReference type="STRING" id="4540.A0A3L6QPM7"/>
<evidence type="ECO:0000313" key="11">
    <source>
        <dbReference type="EMBL" id="RLM85790.1"/>
    </source>
</evidence>
<feature type="transmembrane region" description="Helical" evidence="10">
    <location>
        <begin position="648"/>
        <end position="668"/>
    </location>
</feature>
<dbReference type="OrthoDB" id="72851at2759"/>
<dbReference type="SUPFAM" id="SSF53448">
    <property type="entry name" value="Nucleotide-diphospho-sugar transferases"/>
    <property type="match status" value="1"/>
</dbReference>
<feature type="binding site" evidence="9">
    <location>
        <position position="299"/>
    </location>
    <ligand>
        <name>Mn(2+)</name>
        <dbReference type="ChEBI" id="CHEBI:29035"/>
    </ligand>
</feature>